<evidence type="ECO:0000256" key="9">
    <source>
        <dbReference type="SAM" id="MobiDB-lite"/>
    </source>
</evidence>
<dbReference type="Pfam" id="PF01834">
    <property type="entry name" value="XRCC1_N"/>
    <property type="match status" value="1"/>
</dbReference>
<protein>
    <submittedName>
        <fullName evidence="13">Uncharacterized protein</fullName>
    </submittedName>
</protein>
<evidence type="ECO:0000313" key="14">
    <source>
        <dbReference type="Proteomes" id="UP000681967"/>
    </source>
</evidence>
<dbReference type="EMBL" id="CAJOBH010000196">
    <property type="protein sequence ID" value="CAF3769773.1"/>
    <property type="molecule type" value="Genomic_DNA"/>
</dbReference>
<feature type="compositionally biased region" description="Polar residues" evidence="9">
    <location>
        <begin position="160"/>
        <end position="169"/>
    </location>
</feature>
<evidence type="ECO:0000256" key="6">
    <source>
        <dbReference type="ARBA" id="ARBA00023187"/>
    </source>
</evidence>
<dbReference type="InterPro" id="IPR045080">
    <property type="entry name" value="BRCT_XRCC1_rpt1"/>
</dbReference>
<keyword evidence="4" id="KW-0677">Repeat</keyword>
<evidence type="ECO:0000259" key="11">
    <source>
        <dbReference type="PROSITE" id="PS50102"/>
    </source>
</evidence>
<dbReference type="SMART" id="SM00292">
    <property type="entry name" value="BRCT"/>
    <property type="match status" value="1"/>
</dbReference>
<dbReference type="SMART" id="SM00225">
    <property type="entry name" value="BTB"/>
    <property type="match status" value="1"/>
</dbReference>
<evidence type="ECO:0000256" key="3">
    <source>
        <dbReference type="ARBA" id="ARBA00022664"/>
    </source>
</evidence>
<dbReference type="FunFam" id="3.30.70.330:FF:000152">
    <property type="entry name" value="poly(U)-binding-splicing factor PUF60 isoform X1"/>
    <property type="match status" value="1"/>
</dbReference>
<dbReference type="Pfam" id="PF00533">
    <property type="entry name" value="BRCT"/>
    <property type="match status" value="1"/>
</dbReference>
<dbReference type="GO" id="GO:0006376">
    <property type="term" value="P:mRNA splice site recognition"/>
    <property type="evidence" value="ECO:0007669"/>
    <property type="project" value="TreeGrafter"/>
</dbReference>
<keyword evidence="5 8" id="KW-0694">RNA-binding</keyword>
<feature type="region of interest" description="Disordered" evidence="9">
    <location>
        <begin position="160"/>
        <end position="217"/>
    </location>
</feature>
<dbReference type="GO" id="GO:0006284">
    <property type="term" value="P:base-excision repair"/>
    <property type="evidence" value="ECO:0007669"/>
    <property type="project" value="InterPro"/>
</dbReference>
<dbReference type="GO" id="GO:0003723">
    <property type="term" value="F:RNA binding"/>
    <property type="evidence" value="ECO:0007669"/>
    <property type="project" value="UniProtKB-UniRule"/>
</dbReference>
<dbReference type="InterPro" id="IPR012677">
    <property type="entry name" value="Nucleotide-bd_a/b_plait_sf"/>
</dbReference>
<dbReference type="PROSITE" id="PS50097">
    <property type="entry name" value="BTB"/>
    <property type="match status" value="1"/>
</dbReference>
<evidence type="ECO:0000259" key="10">
    <source>
        <dbReference type="PROSITE" id="PS50097"/>
    </source>
</evidence>
<name>A0A8S2IP38_9BILA</name>
<dbReference type="GO" id="GO:0003684">
    <property type="term" value="F:damaged DNA binding"/>
    <property type="evidence" value="ECO:0007669"/>
    <property type="project" value="InterPro"/>
</dbReference>
<dbReference type="SMART" id="SM00360">
    <property type="entry name" value="RRM"/>
    <property type="match status" value="2"/>
</dbReference>
<keyword evidence="7" id="KW-0539">Nucleus</keyword>
<dbReference type="SUPFAM" id="SSF52113">
    <property type="entry name" value="BRCT domain"/>
    <property type="match status" value="1"/>
</dbReference>
<evidence type="ECO:0000256" key="1">
    <source>
        <dbReference type="ARBA" id="ARBA00004123"/>
    </source>
</evidence>
<comment type="similarity">
    <text evidence="2">Belongs to the RRM half pint family.</text>
</comment>
<dbReference type="Pfam" id="PF00076">
    <property type="entry name" value="RRM_1"/>
    <property type="match status" value="2"/>
</dbReference>
<dbReference type="Gene3D" id="3.40.50.10190">
    <property type="entry name" value="BRCT domain"/>
    <property type="match status" value="2"/>
</dbReference>
<sequence length="1718" mass="192343">MPMTSTSSRPELFRLSSVPLSPLEYFTDSSNTINIKSDVILVVGQVKFYCHRLLLTLVSPVFARMFEGAFKEHNEQEIVLEGKSAESILELLKYIYPQFNGHITNDNVDDFLQLADEYMIDHLKQPCKDFLLQQLESFKFVVLPTQKKLQESVAKSKSFHASDSALNSARDNDDHSSRQGNASSRANSSHRATPNTRYPSSKPSSTYLKPGDKTGVSSNTPSRYILLLNKSQMPTFYDVHNTQVSFSNNELEIWLRRLRILYQIDKGRNYGEVIDYILSILQFIPTTLLVSHVHMTMDNYTTDEMMLNDLNRARLYALEEWAADGDPHRSVNLTESYRTMSPSALIIAQQTAITAAQVHCAKNLLKPEQYKKWLSSESTDERIVCVLEFETPSLINSVAIGNDGSAFIELLVSQSSSSTSNEWTALLPQTMLMTPNESRANKNRNQIKVFKSNDLNKTCLNEKWDRLKIICEQKFNSSNQFGLTFIKFNSLIDGTQKTELVNKSLNSVADEDENEIVNEQNRIGSFFTENKFKSISTDNEKTISTNITEELSAKKSANDNQSQILKTNDVQTDKFPIMKNVVFVLSGFQNPLRSQLRNKAISMGATYSDDWNEKCTHLISAFPNTPKFNEVQQTGKGMIVSKHWIIDCCKQNQLLSEKSYNLKEKNDKETSKRKLGTINRKNVDEEETVDTNDTTERTSVKKPSRAANQTAKKKNQFEQIPDIFHGKHFYVSYGDYDDNTLLGITRVILAYDGILERHITSDVKYVITNRMWNQDFAKSVKKLKDLQTFFTDIQGYAFLGKQIKLFYLLSSSLQENNNESQAANGIDKKKYSIQNIPRLPRELTPFTSFSPAIELHQRGPLFKGPGAKRDTGRYKIRSVDDENIKRAKKYGLEQSVKYVLVKQQQQQQRVQLDNIKKQQALLLMCRIYIGSINFELNEAMLKQAFQPFGPVKAVSLTFDPVTNRHKGFAFLEYEIPEAAQLSIEQMNGVILGGRNIKVGRPSNMPQAQPIIDQLTEEAKNYNRIYIASIHPDLTENDIQSVFEAFGKIKTCTLAKDTTTNKHKGYGFIEYETVQAAQDAINSMNLFDLGGQFLRVGKAITPPEGLLTTTPTTATSMPTATALAVATITAQLQAKDVESNPQPTITASQMINNPIAQVGFLGGPIAPTTVAVALSAASFSGATAVTSMISTILNPTAAITTSLSQPATVGAPGIRSNFSASSLTNLTASSSVQTVLVSSSQASTPPPSAATLIPQPIILEEPPVPIGLKVDLEPKPQYPSISLVLPTNKSETTDNQKTILNLNNVEDPTATLSQQEELSVKGREQRHLLMQKLNQRRLDSRVCVLRNMVGPEDVDDDLQQEITVRFLSSNGFYVHIKNKTPNWQPLLSQGEKIIGYPSSLHSLVNLKYLFNEEVSTLVGYLRKLVGTQHPLLKLATNMLDSPPKTANSRSLLVLLISKAAGIPQKNDQEDMIKHGIHEHQRQLAELIEMIHLGILGHRGIVDLKENQSDLEQGNKVAVLGGDYLLSQACGKLAEFRKPQVVETIGHAIADMCKAEFFLKDQQSLSSLTEWYQLTALSVANLVASGCRASLQLVDHSTSFQDQAYHLCRHIIFSCIMYNEISQYSSSISHDPSSLTLYGTVPMNRSFPYSLMNTSKAENVTLEQLNDEELLDHCRDQCLVESNKALDLLKENFDQKSSATSLIRSIIQQIQDGLFSKKVI</sequence>
<dbReference type="InterPro" id="IPR000504">
    <property type="entry name" value="RRM_dom"/>
</dbReference>
<dbReference type="GO" id="GO:0000012">
    <property type="term" value="P:single strand break repair"/>
    <property type="evidence" value="ECO:0007669"/>
    <property type="project" value="InterPro"/>
</dbReference>
<dbReference type="FunFam" id="2.60.120.260:FF:000025">
    <property type="entry name" value="DNA repair protein XRCC1 isoform X1"/>
    <property type="match status" value="1"/>
</dbReference>
<feature type="domain" description="RRM" evidence="11">
    <location>
        <begin position="925"/>
        <end position="1003"/>
    </location>
</feature>
<dbReference type="InterPro" id="IPR036420">
    <property type="entry name" value="BRCT_dom_sf"/>
</dbReference>
<dbReference type="Pfam" id="PF00348">
    <property type="entry name" value="polyprenyl_synt"/>
    <property type="match status" value="1"/>
</dbReference>
<dbReference type="Gene3D" id="2.60.120.260">
    <property type="entry name" value="Galactose-binding domain-like"/>
    <property type="match status" value="1"/>
</dbReference>
<dbReference type="FunFam" id="3.30.70.330:FF:000136">
    <property type="entry name" value="poly(U)-binding-splicing factor PUF60 isoform X1"/>
    <property type="match status" value="1"/>
</dbReference>
<dbReference type="SUPFAM" id="SSF49785">
    <property type="entry name" value="Galactose-binding domain-like"/>
    <property type="match status" value="1"/>
</dbReference>
<evidence type="ECO:0000256" key="8">
    <source>
        <dbReference type="PROSITE-ProRule" id="PRU00176"/>
    </source>
</evidence>
<organism evidence="13 14">
    <name type="scientific">Rotaria magnacalcarata</name>
    <dbReference type="NCBI Taxonomy" id="392030"/>
    <lineage>
        <taxon>Eukaryota</taxon>
        <taxon>Metazoa</taxon>
        <taxon>Spiralia</taxon>
        <taxon>Gnathifera</taxon>
        <taxon>Rotifera</taxon>
        <taxon>Eurotatoria</taxon>
        <taxon>Bdelloidea</taxon>
        <taxon>Philodinida</taxon>
        <taxon>Philodinidae</taxon>
        <taxon>Rotaria</taxon>
    </lineage>
</organism>
<comment type="subcellular location">
    <subcellularLocation>
        <location evidence="1">Nucleus</location>
    </subcellularLocation>
</comment>
<dbReference type="CDD" id="cd17725">
    <property type="entry name" value="BRCT_XRCC1_rpt1"/>
    <property type="match status" value="1"/>
</dbReference>
<dbReference type="InterPro" id="IPR006532">
    <property type="entry name" value="PUF60-like"/>
</dbReference>
<dbReference type="InterPro" id="IPR008979">
    <property type="entry name" value="Galactose-bd-like_sf"/>
</dbReference>
<dbReference type="CDD" id="cd00867">
    <property type="entry name" value="Trans_IPPS"/>
    <property type="match status" value="1"/>
</dbReference>
<evidence type="ECO:0000256" key="4">
    <source>
        <dbReference type="ARBA" id="ARBA00022737"/>
    </source>
</evidence>
<dbReference type="SUPFAM" id="SSF48576">
    <property type="entry name" value="Terpenoid synthases"/>
    <property type="match status" value="1"/>
</dbReference>
<dbReference type="InterPro" id="IPR034211">
    <property type="entry name" value="PUF60_RRM2"/>
</dbReference>
<dbReference type="PANTHER" id="PTHR47330">
    <property type="entry name" value="POLY(U)-BINDING-SPLICING FACTOR PUF60-B-RELATED"/>
    <property type="match status" value="1"/>
</dbReference>
<dbReference type="InterPro" id="IPR000092">
    <property type="entry name" value="Polyprenyl_synt"/>
</dbReference>
<evidence type="ECO:0000313" key="13">
    <source>
        <dbReference type="EMBL" id="CAF3769773.1"/>
    </source>
</evidence>
<dbReference type="InterPro" id="IPR035979">
    <property type="entry name" value="RBD_domain_sf"/>
</dbReference>
<comment type="caution">
    <text evidence="13">The sequence shown here is derived from an EMBL/GenBank/DDBJ whole genome shotgun (WGS) entry which is preliminary data.</text>
</comment>
<evidence type="ECO:0000256" key="2">
    <source>
        <dbReference type="ARBA" id="ARBA00005987"/>
    </source>
</evidence>
<dbReference type="GO" id="GO:0071013">
    <property type="term" value="C:catalytic step 2 spliceosome"/>
    <property type="evidence" value="ECO:0007669"/>
    <property type="project" value="TreeGrafter"/>
</dbReference>
<dbReference type="Gene3D" id="3.30.710.10">
    <property type="entry name" value="Potassium Channel Kv1.1, Chain A"/>
    <property type="match status" value="1"/>
</dbReference>
<dbReference type="Gene3D" id="3.30.70.330">
    <property type="match status" value="2"/>
</dbReference>
<dbReference type="InterPro" id="IPR034209">
    <property type="entry name" value="PUF60_RRM1"/>
</dbReference>
<dbReference type="InterPro" id="IPR000210">
    <property type="entry name" value="BTB/POZ_dom"/>
</dbReference>
<gene>
    <name evidence="13" type="ORF">BYL167_LOCUS1329</name>
</gene>
<dbReference type="NCBIfam" id="TIGR01645">
    <property type="entry name" value="half-pint"/>
    <property type="match status" value="1"/>
</dbReference>
<dbReference type="GO" id="GO:0006303">
    <property type="term" value="P:double-strand break repair via nonhomologous end joining"/>
    <property type="evidence" value="ECO:0007669"/>
    <property type="project" value="InterPro"/>
</dbReference>
<dbReference type="PROSITE" id="PS50102">
    <property type="entry name" value="RRM"/>
    <property type="match status" value="2"/>
</dbReference>
<dbReference type="GO" id="GO:0071011">
    <property type="term" value="C:precatalytic spliceosome"/>
    <property type="evidence" value="ECO:0007669"/>
    <property type="project" value="TreeGrafter"/>
</dbReference>
<dbReference type="GO" id="GO:0004659">
    <property type="term" value="F:prenyltransferase activity"/>
    <property type="evidence" value="ECO:0007669"/>
    <property type="project" value="InterPro"/>
</dbReference>
<keyword evidence="6" id="KW-0508">mRNA splicing</keyword>
<dbReference type="PANTHER" id="PTHR47330:SF1">
    <property type="entry name" value="POLY(U)-BINDING-SPLICING FACTOR PUF60"/>
    <property type="match status" value="1"/>
</dbReference>
<feature type="region of interest" description="Disordered" evidence="9">
    <location>
        <begin position="665"/>
        <end position="714"/>
    </location>
</feature>
<feature type="domain" description="BRCT" evidence="12">
    <location>
        <begin position="573"/>
        <end position="662"/>
    </location>
</feature>
<dbReference type="GO" id="GO:0000380">
    <property type="term" value="P:alternative mRNA splicing, via spliceosome"/>
    <property type="evidence" value="ECO:0007669"/>
    <property type="project" value="TreeGrafter"/>
</dbReference>
<feature type="compositionally biased region" description="Polar residues" evidence="9">
    <location>
        <begin position="193"/>
        <end position="207"/>
    </location>
</feature>
<dbReference type="CDD" id="cd12371">
    <property type="entry name" value="RRM2_PUF60"/>
    <property type="match status" value="1"/>
</dbReference>
<dbReference type="GO" id="GO:0000381">
    <property type="term" value="P:regulation of alternative mRNA splicing, via spliceosome"/>
    <property type="evidence" value="ECO:0007669"/>
    <property type="project" value="InterPro"/>
</dbReference>
<dbReference type="SUPFAM" id="SSF54928">
    <property type="entry name" value="RNA-binding domain, RBD"/>
    <property type="match status" value="2"/>
</dbReference>
<evidence type="ECO:0000256" key="7">
    <source>
        <dbReference type="ARBA" id="ARBA00023242"/>
    </source>
</evidence>
<dbReference type="Pfam" id="PF00651">
    <property type="entry name" value="BTB"/>
    <property type="match status" value="1"/>
</dbReference>
<dbReference type="InterPro" id="IPR008949">
    <property type="entry name" value="Isoprenoid_synthase_dom_sf"/>
</dbReference>
<dbReference type="InterPro" id="IPR001357">
    <property type="entry name" value="BRCT_dom"/>
</dbReference>
<dbReference type="InterPro" id="IPR002706">
    <property type="entry name" value="Xrcc1_N"/>
</dbReference>
<dbReference type="CDD" id="cd18186">
    <property type="entry name" value="BTB_POZ_ZBTB_KLHL-like"/>
    <property type="match status" value="1"/>
</dbReference>
<feature type="compositionally biased region" description="Low complexity" evidence="9">
    <location>
        <begin position="181"/>
        <end position="192"/>
    </location>
</feature>
<reference evidence="13" key="1">
    <citation type="submission" date="2021-02" db="EMBL/GenBank/DDBJ databases">
        <authorList>
            <person name="Nowell W R."/>
        </authorList>
    </citation>
    <scope>NUCLEOTIDE SEQUENCE</scope>
</reference>
<dbReference type="SUPFAM" id="SSF54695">
    <property type="entry name" value="POZ domain"/>
    <property type="match status" value="1"/>
</dbReference>
<proteinExistence type="inferred from homology"/>
<evidence type="ECO:0000259" key="12">
    <source>
        <dbReference type="PROSITE" id="PS50172"/>
    </source>
</evidence>
<dbReference type="Gene3D" id="1.10.600.10">
    <property type="entry name" value="Farnesyl Diphosphate Synthase"/>
    <property type="match status" value="1"/>
</dbReference>
<dbReference type="PROSITE" id="PS50172">
    <property type="entry name" value="BRCT"/>
    <property type="match status" value="1"/>
</dbReference>
<feature type="domain" description="RRM" evidence="11">
    <location>
        <begin position="1022"/>
        <end position="1100"/>
    </location>
</feature>
<keyword evidence="3" id="KW-0507">mRNA processing</keyword>
<dbReference type="CDD" id="cd12370">
    <property type="entry name" value="RRM1_PUF60"/>
    <property type="match status" value="1"/>
</dbReference>
<evidence type="ECO:0000256" key="5">
    <source>
        <dbReference type="ARBA" id="ARBA00022884"/>
    </source>
</evidence>
<feature type="domain" description="BTB" evidence="10">
    <location>
        <begin position="37"/>
        <end position="96"/>
    </location>
</feature>
<accession>A0A8S2IP38</accession>
<dbReference type="GO" id="GO:0008299">
    <property type="term" value="P:isoprenoid biosynthetic process"/>
    <property type="evidence" value="ECO:0007669"/>
    <property type="project" value="InterPro"/>
</dbReference>
<dbReference type="InterPro" id="IPR011333">
    <property type="entry name" value="SKP1/BTB/POZ_sf"/>
</dbReference>
<dbReference type="InterPro" id="IPR051974">
    <property type="entry name" value="PUF60_regulator"/>
</dbReference>
<dbReference type="Proteomes" id="UP000681967">
    <property type="component" value="Unassembled WGS sequence"/>
</dbReference>